<comment type="caution">
    <text evidence="3">The sequence shown here is derived from an EMBL/GenBank/DDBJ whole genome shotgun (WGS) entry which is preliminary data.</text>
</comment>
<keyword evidence="3" id="KW-0547">Nucleotide-binding</keyword>
<dbReference type="CDD" id="cd00009">
    <property type="entry name" value="AAA"/>
    <property type="match status" value="1"/>
</dbReference>
<dbReference type="RefSeq" id="WP_169364053.1">
    <property type="nucleotide sequence ID" value="NZ_JAAVJL010000001.1"/>
</dbReference>
<dbReference type="GO" id="GO:0005524">
    <property type="term" value="F:ATP binding"/>
    <property type="evidence" value="ECO:0007669"/>
    <property type="project" value="UniProtKB-KW"/>
</dbReference>
<sequence length="490" mass="57118">MLEISESDILSRLRFDNPWWEQGKEGELTYEDTPRRKYFETFYENILDSNVRRAIVLMGPRRVGKTVMVYHTIRALLDSGVEAKNILYISLETPIYTGLYLERILNYFQKLFEHKRNAKLFIFFDEIQYLRDWEVHLKSLVDSYADYRFIATGSAAAALRLKSNESGAGRFSDYVLPPLTFAEYLMFIGRESELIKLTPIEDFDLEKNEYSVTDIKALNEEFINYLNFGGYPEAVFSETIRQDPRQYIKSDIIDKVLLRDLPSLYGINDIQELNRLFTTLAYNSGNEVSLDGLSKSSGVAKNTIKRYLEYLEAAFLIRRVERIDNNAKRFKRAMCFKVYLTNPSMRAALFGQIDESSESIGAMTETAIFSQWQHSKITELYYARWKSGEVDIVHLDKVNQLPSWIVEVKWSDRPYRTLAELDNCVEFVNKHPDISQPILITSQTISDKDIHYKGVEFEFCPSSLYAYLLGANLLKYIDNKLVRRRVSEEI</sequence>
<name>A0ABX1LUT7_9CYAN</name>
<dbReference type="Proteomes" id="UP000738376">
    <property type="component" value="Unassembled WGS sequence"/>
</dbReference>
<evidence type="ECO:0000259" key="2">
    <source>
        <dbReference type="Pfam" id="PF13635"/>
    </source>
</evidence>
<dbReference type="Pfam" id="PF13635">
    <property type="entry name" value="DUF4143"/>
    <property type="match status" value="1"/>
</dbReference>
<gene>
    <name evidence="3" type="ORF">HC246_14840</name>
</gene>
<dbReference type="Pfam" id="PF13173">
    <property type="entry name" value="AAA_14"/>
    <property type="match status" value="1"/>
</dbReference>
<evidence type="ECO:0000313" key="4">
    <source>
        <dbReference type="Proteomes" id="UP000738376"/>
    </source>
</evidence>
<keyword evidence="4" id="KW-1185">Reference proteome</keyword>
<proteinExistence type="predicted"/>
<accession>A0ABX1LUT7</accession>
<reference evidence="3 4" key="1">
    <citation type="submission" date="2020-03" db="EMBL/GenBank/DDBJ databases">
        <title>Draft Genome Sequence of 2-Methylisoborneol Producing Pseudanabaena yagii Strain GIHE-NHR1 Isolated from North Han River in South Korea.</title>
        <authorList>
            <person name="Jeong J."/>
        </authorList>
    </citation>
    <scope>NUCLEOTIDE SEQUENCE [LARGE SCALE GENOMIC DNA]</scope>
    <source>
        <strain evidence="3 4">GIHE-NHR1</strain>
    </source>
</reference>
<dbReference type="InterPro" id="IPR041682">
    <property type="entry name" value="AAA_14"/>
</dbReference>
<organism evidence="3 4">
    <name type="scientific">Pseudanabaena yagii GIHE-NHR1</name>
    <dbReference type="NCBI Taxonomy" id="2722753"/>
    <lineage>
        <taxon>Bacteria</taxon>
        <taxon>Bacillati</taxon>
        <taxon>Cyanobacteriota</taxon>
        <taxon>Cyanophyceae</taxon>
        <taxon>Pseudanabaenales</taxon>
        <taxon>Pseudanabaenaceae</taxon>
        <taxon>Pseudanabaena</taxon>
        <taxon>Pseudanabaena yagii</taxon>
    </lineage>
</organism>
<dbReference type="InterPro" id="IPR027417">
    <property type="entry name" value="P-loop_NTPase"/>
</dbReference>
<feature type="domain" description="DUF4143" evidence="2">
    <location>
        <begin position="259"/>
        <end position="411"/>
    </location>
</feature>
<dbReference type="SUPFAM" id="SSF52540">
    <property type="entry name" value="P-loop containing nucleoside triphosphate hydrolases"/>
    <property type="match status" value="1"/>
</dbReference>
<dbReference type="EMBL" id="JAAVJL010000001">
    <property type="protein sequence ID" value="NMF59256.1"/>
    <property type="molecule type" value="Genomic_DNA"/>
</dbReference>
<keyword evidence="3" id="KW-0067">ATP-binding</keyword>
<dbReference type="Gene3D" id="3.40.50.300">
    <property type="entry name" value="P-loop containing nucleotide triphosphate hydrolases"/>
    <property type="match status" value="1"/>
</dbReference>
<feature type="domain" description="AAA" evidence="1">
    <location>
        <begin position="52"/>
        <end position="185"/>
    </location>
</feature>
<dbReference type="PANTHER" id="PTHR33295">
    <property type="entry name" value="ATPASE"/>
    <property type="match status" value="1"/>
</dbReference>
<dbReference type="InterPro" id="IPR025420">
    <property type="entry name" value="DUF4143"/>
</dbReference>
<evidence type="ECO:0000313" key="3">
    <source>
        <dbReference type="EMBL" id="NMF59256.1"/>
    </source>
</evidence>
<evidence type="ECO:0000259" key="1">
    <source>
        <dbReference type="Pfam" id="PF13173"/>
    </source>
</evidence>
<dbReference type="PANTHER" id="PTHR33295:SF18">
    <property type="entry name" value="AAA+ ATPASE DOMAIN-CONTAINING PROTEIN"/>
    <property type="match status" value="1"/>
</dbReference>
<protein>
    <submittedName>
        <fullName evidence="3">ATP-binding protein</fullName>
    </submittedName>
</protein>